<dbReference type="RefSeq" id="WP_044638260.1">
    <property type="nucleotide sequence ID" value="NZ_CP007202.1"/>
</dbReference>
<accession>A0A0C5WCU0</accession>
<dbReference type="EMBL" id="CP007202">
    <property type="protein sequence ID" value="AJR04858.1"/>
    <property type="molecule type" value="Genomic_DNA"/>
</dbReference>
<reference evidence="1 2" key="1">
    <citation type="submission" date="2014-02" db="EMBL/GenBank/DDBJ databases">
        <authorList>
            <person name="Young C.-C."/>
            <person name="Hameed A."/>
            <person name="Huang H.-C."/>
            <person name="Shahina M."/>
        </authorList>
    </citation>
    <scope>NUCLEOTIDE SEQUENCE [LARGE SCALE GENOMIC DNA]</scope>
    <source>
        <strain evidence="1 2">CC-SAMT-1</strain>
    </source>
</reference>
<proteinExistence type="predicted"/>
<name>A0A0C5WCU0_9FLAO</name>
<dbReference type="STRING" id="1454006.AW14_07775"/>
<keyword evidence="2" id="KW-1185">Reference proteome</keyword>
<dbReference type="KEGG" id="sze:AW14_07775"/>
<evidence type="ECO:0000313" key="2">
    <source>
        <dbReference type="Proteomes" id="UP000032229"/>
    </source>
</evidence>
<evidence type="ECO:0000313" key="1">
    <source>
        <dbReference type="EMBL" id="AJR04858.1"/>
    </source>
</evidence>
<organism evidence="1 2">
    <name type="scientific">Siansivirga zeaxanthinifaciens CC-SAMT-1</name>
    <dbReference type="NCBI Taxonomy" id="1454006"/>
    <lineage>
        <taxon>Bacteria</taxon>
        <taxon>Pseudomonadati</taxon>
        <taxon>Bacteroidota</taxon>
        <taxon>Flavobacteriia</taxon>
        <taxon>Flavobacteriales</taxon>
        <taxon>Flavobacteriaceae</taxon>
        <taxon>Siansivirga</taxon>
    </lineage>
</organism>
<gene>
    <name evidence="1" type="ORF">AW14_07775</name>
</gene>
<sequence length="62" mass="7386">MLSIEHCRKKLEKYGKKYTDEEIIEIREILYRFATCQLKDLKSGRYDKRNNLHKGINGRPSG</sequence>
<dbReference type="AlphaFoldDB" id="A0A0C5WCU0"/>
<protein>
    <submittedName>
        <fullName evidence="1">Uncharacterized protein</fullName>
    </submittedName>
</protein>
<dbReference type="HOGENOM" id="CLU_2901795_0_0_10"/>
<dbReference type="Proteomes" id="UP000032229">
    <property type="component" value="Chromosome"/>
</dbReference>